<dbReference type="RefSeq" id="WP_333539923.1">
    <property type="nucleotide sequence ID" value="NZ_JBAJFM010000145.1"/>
</dbReference>
<organism evidence="1">
    <name type="scientific">Serratia marcescens</name>
    <dbReference type="NCBI Taxonomy" id="615"/>
    <lineage>
        <taxon>Bacteria</taxon>
        <taxon>Pseudomonadati</taxon>
        <taxon>Pseudomonadota</taxon>
        <taxon>Gammaproteobacteria</taxon>
        <taxon>Enterobacterales</taxon>
        <taxon>Yersiniaceae</taxon>
        <taxon>Serratia</taxon>
    </lineage>
</organism>
<proteinExistence type="predicted"/>
<name>A0A9X8YQH2_SERMA</name>
<gene>
    <name evidence="1" type="ORF">E0L31_10135</name>
</gene>
<dbReference type="AlphaFoldDB" id="A0A9X8YQH2"/>
<dbReference type="EMBL" id="SPSG01001269">
    <property type="protein sequence ID" value="TFV08143.1"/>
    <property type="molecule type" value="Genomic_DNA"/>
</dbReference>
<accession>A0A9X8YQH2</accession>
<dbReference type="InterPro" id="IPR029058">
    <property type="entry name" value="AB_hydrolase_fold"/>
</dbReference>
<protein>
    <submittedName>
        <fullName evidence="1">Uncharacterized protein</fullName>
    </submittedName>
</protein>
<evidence type="ECO:0000313" key="1">
    <source>
        <dbReference type="EMBL" id="TFV08143.1"/>
    </source>
</evidence>
<sequence>MHYALNQSVLAEKITLEHAEAFCWALKKSFDLTNNAGPLPQIAIPLTLWLSQQRQRKHPNLAQRWERQSSHDVQLNYCAETHYSILNNAQLLRALTRMLRALSTSLE</sequence>
<dbReference type="SUPFAM" id="SSF53474">
    <property type="entry name" value="alpha/beta-Hydrolases"/>
    <property type="match status" value="1"/>
</dbReference>
<reference evidence="1" key="1">
    <citation type="submission" date="2019-03" db="EMBL/GenBank/DDBJ databases">
        <title>Serratia marcescens strain N2 draft genome.</title>
        <authorList>
            <person name="Yassin A."/>
            <person name="El-Kenawy N."/>
            <person name="Youssef N.H."/>
        </authorList>
    </citation>
    <scope>NUCLEOTIDE SEQUENCE [LARGE SCALE GENOMIC DNA]</scope>
    <source>
        <strain evidence="1">N2</strain>
    </source>
</reference>
<comment type="caution">
    <text evidence="1">The sequence shown here is derived from an EMBL/GenBank/DDBJ whole genome shotgun (WGS) entry which is preliminary data.</text>
</comment>